<organism evidence="6 7">
    <name type="scientific">Coregonus suidteri</name>
    <dbReference type="NCBI Taxonomy" id="861788"/>
    <lineage>
        <taxon>Eukaryota</taxon>
        <taxon>Metazoa</taxon>
        <taxon>Chordata</taxon>
        <taxon>Craniata</taxon>
        <taxon>Vertebrata</taxon>
        <taxon>Euteleostomi</taxon>
        <taxon>Actinopterygii</taxon>
        <taxon>Neopterygii</taxon>
        <taxon>Teleostei</taxon>
        <taxon>Protacanthopterygii</taxon>
        <taxon>Salmoniformes</taxon>
        <taxon>Salmonidae</taxon>
        <taxon>Coregoninae</taxon>
        <taxon>Coregonus</taxon>
    </lineage>
</organism>
<dbReference type="Gene3D" id="1.10.238.10">
    <property type="entry name" value="EF-hand"/>
    <property type="match status" value="1"/>
</dbReference>
<dbReference type="InterPro" id="IPR002048">
    <property type="entry name" value="EF_hand_dom"/>
</dbReference>
<dbReference type="InterPro" id="IPR028846">
    <property type="entry name" value="Recoverin"/>
</dbReference>
<dbReference type="Proteomes" id="UP001356427">
    <property type="component" value="Unassembled WGS sequence"/>
</dbReference>
<evidence type="ECO:0000256" key="2">
    <source>
        <dbReference type="ARBA" id="ARBA00022737"/>
    </source>
</evidence>
<dbReference type="AlphaFoldDB" id="A0AAN8LC56"/>
<dbReference type="GO" id="GO:0005509">
    <property type="term" value="F:calcium ion binding"/>
    <property type="evidence" value="ECO:0007669"/>
    <property type="project" value="InterPro"/>
</dbReference>
<feature type="domain" description="EF-hand" evidence="5">
    <location>
        <begin position="500"/>
        <end position="535"/>
    </location>
</feature>
<dbReference type="GO" id="GO:0015631">
    <property type="term" value="F:tubulin binding"/>
    <property type="evidence" value="ECO:0007669"/>
    <property type="project" value="TreeGrafter"/>
</dbReference>
<dbReference type="InterPro" id="IPR011992">
    <property type="entry name" value="EF-hand-dom_pair"/>
</dbReference>
<name>A0AAN8LC56_9TELE</name>
<dbReference type="PRINTS" id="PR00450">
    <property type="entry name" value="RECOVERIN"/>
</dbReference>
<feature type="domain" description="EF-hand" evidence="5">
    <location>
        <begin position="452"/>
        <end position="487"/>
    </location>
</feature>
<evidence type="ECO:0000256" key="1">
    <source>
        <dbReference type="ARBA" id="ARBA00022723"/>
    </source>
</evidence>
<dbReference type="PROSITE" id="PS00018">
    <property type="entry name" value="EF_HAND_1"/>
    <property type="match status" value="1"/>
</dbReference>
<proteinExistence type="predicted"/>
<accession>A0AAN8LC56</accession>
<keyword evidence="7" id="KW-1185">Reference proteome</keyword>
<gene>
    <name evidence="6" type="ORF">J4Q44_G00232990</name>
</gene>
<dbReference type="PANTHER" id="PTHR23055:SF64">
    <property type="entry name" value="NEUROCALCIN-DELTA B"/>
    <property type="match status" value="1"/>
</dbReference>
<dbReference type="CDD" id="cd00051">
    <property type="entry name" value="EFh"/>
    <property type="match status" value="1"/>
</dbReference>
<dbReference type="GO" id="GO:0019722">
    <property type="term" value="P:calcium-mediated signaling"/>
    <property type="evidence" value="ECO:0007669"/>
    <property type="project" value="TreeGrafter"/>
</dbReference>
<keyword evidence="2" id="KW-0677">Repeat</keyword>
<dbReference type="GO" id="GO:0003779">
    <property type="term" value="F:actin binding"/>
    <property type="evidence" value="ECO:0007669"/>
    <property type="project" value="TreeGrafter"/>
</dbReference>
<evidence type="ECO:0000256" key="3">
    <source>
        <dbReference type="ARBA" id="ARBA00022837"/>
    </source>
</evidence>
<dbReference type="PANTHER" id="PTHR23055">
    <property type="entry name" value="CALCIUM BINDING PROTEINS"/>
    <property type="match status" value="1"/>
</dbReference>
<reference evidence="6 7" key="1">
    <citation type="submission" date="2021-04" db="EMBL/GenBank/DDBJ databases">
        <authorList>
            <person name="De Guttry C."/>
            <person name="Zahm M."/>
            <person name="Klopp C."/>
            <person name="Cabau C."/>
            <person name="Louis A."/>
            <person name="Berthelot C."/>
            <person name="Parey E."/>
            <person name="Roest Crollius H."/>
            <person name="Montfort J."/>
            <person name="Robinson-Rechavi M."/>
            <person name="Bucao C."/>
            <person name="Bouchez O."/>
            <person name="Gislard M."/>
            <person name="Lluch J."/>
            <person name="Milhes M."/>
            <person name="Lampietro C."/>
            <person name="Lopez Roques C."/>
            <person name="Donnadieu C."/>
            <person name="Braasch I."/>
            <person name="Desvignes T."/>
            <person name="Postlethwait J."/>
            <person name="Bobe J."/>
            <person name="Wedekind C."/>
            <person name="Guiguen Y."/>
        </authorList>
    </citation>
    <scope>NUCLEOTIDE SEQUENCE [LARGE SCALE GENOMIC DNA]</scope>
    <source>
        <strain evidence="6">Cs_M1</strain>
        <tissue evidence="6">Blood</tissue>
    </source>
</reference>
<evidence type="ECO:0000313" key="6">
    <source>
        <dbReference type="EMBL" id="KAK6306374.1"/>
    </source>
</evidence>
<sequence length="545" mass="62123">MSTYTTIQLPLWDGGKLKIRFIYLSNRSSFKVTSCPVEGPMVPLFLGADLFSNTDIRTENHPRYHAKFAKKGLATKLHFSSAFRVHGLRVPTANNCLWFYSIQGVFRVAFEMYSKQEQLSVLENFQEVWKSRLNDIPLKMNYNLSVQLDPPPPQIVVEMYDQDLKLKLMSRNPQGYPSQSVEIPEADTGPSGDTSADHDYCFLPNESMPAQPVHLCPSILSQKLQGLEAKLSSEKQLGTDQQETILLLLESIERCVSRPLEEGDVADTVLALLEARKWGSVYSSHLLHSIGCWLGQQFHAANSSISQQVECFKVRHIERITDLPPAEELASELFPEAMRTLLLHWMGLSDDSTLWKRQSEYPILLLILEFANHNLITAKTTKTSKMRKQNRKLGGPEMMQDLLETTNFTKHEIQEWYNGFLWGCPSRAISMDEFKKIYGTLFPYGDTSKFLGLDQQLKWAFSMYNLDRNGYISKAEILEVVQAIYKIGSSVMKMPKDESTPEKSTNMIFRKMDTNCDGKVSLEEFVEGVKNHPSISRLLAAPLFY</sequence>
<evidence type="ECO:0000313" key="7">
    <source>
        <dbReference type="Proteomes" id="UP001356427"/>
    </source>
</evidence>
<dbReference type="EMBL" id="JAGTTL010000021">
    <property type="protein sequence ID" value="KAK6306374.1"/>
    <property type="molecule type" value="Genomic_DNA"/>
</dbReference>
<protein>
    <recommendedName>
        <fullName evidence="5">EF-hand domain-containing protein</fullName>
    </recommendedName>
</protein>
<keyword evidence="3" id="KW-0106">Calcium</keyword>
<dbReference type="PROSITE" id="PS50222">
    <property type="entry name" value="EF_HAND_2"/>
    <property type="match status" value="2"/>
</dbReference>
<dbReference type="InterPro" id="IPR018247">
    <property type="entry name" value="EF_Hand_1_Ca_BS"/>
</dbReference>
<keyword evidence="1" id="KW-0479">Metal-binding</keyword>
<evidence type="ECO:0000259" key="5">
    <source>
        <dbReference type="PROSITE" id="PS50222"/>
    </source>
</evidence>
<comment type="caution">
    <text evidence="6">The sequence shown here is derived from an EMBL/GenBank/DDBJ whole genome shotgun (WGS) entry which is preliminary data.</text>
</comment>
<feature type="region of interest" description="Disordered" evidence="4">
    <location>
        <begin position="175"/>
        <end position="194"/>
    </location>
</feature>
<dbReference type="Pfam" id="PF13499">
    <property type="entry name" value="EF-hand_7"/>
    <property type="match status" value="1"/>
</dbReference>
<evidence type="ECO:0000256" key="4">
    <source>
        <dbReference type="SAM" id="MobiDB-lite"/>
    </source>
</evidence>
<dbReference type="SMART" id="SM00054">
    <property type="entry name" value="EFh"/>
    <property type="match status" value="2"/>
</dbReference>
<dbReference type="SUPFAM" id="SSF47473">
    <property type="entry name" value="EF-hand"/>
    <property type="match status" value="1"/>
</dbReference>